<proteinExistence type="predicted"/>
<dbReference type="EMBL" id="MT141395">
    <property type="protein sequence ID" value="QJA60099.1"/>
    <property type="molecule type" value="Genomic_DNA"/>
</dbReference>
<accession>A0A6M3IR16</accession>
<dbReference type="AlphaFoldDB" id="A0A6M3IR16"/>
<evidence type="ECO:0000313" key="1">
    <source>
        <dbReference type="EMBL" id="QJA60099.1"/>
    </source>
</evidence>
<protein>
    <submittedName>
        <fullName evidence="1">Uncharacterized protein</fullName>
    </submittedName>
</protein>
<gene>
    <name evidence="1" type="ORF">MM415B01185_0033</name>
</gene>
<name>A0A6M3IR16_9ZZZZ</name>
<reference evidence="1" key="1">
    <citation type="submission" date="2020-03" db="EMBL/GenBank/DDBJ databases">
        <title>The deep terrestrial virosphere.</title>
        <authorList>
            <person name="Holmfeldt K."/>
            <person name="Nilsson E."/>
            <person name="Simone D."/>
            <person name="Lopez-Fernandez M."/>
            <person name="Wu X."/>
            <person name="de Brujin I."/>
            <person name="Lundin D."/>
            <person name="Andersson A."/>
            <person name="Bertilsson S."/>
            <person name="Dopson M."/>
        </authorList>
    </citation>
    <scope>NUCLEOTIDE SEQUENCE</scope>
    <source>
        <strain evidence="1">MM415B01185</strain>
    </source>
</reference>
<organism evidence="1">
    <name type="scientific">viral metagenome</name>
    <dbReference type="NCBI Taxonomy" id="1070528"/>
    <lineage>
        <taxon>unclassified sequences</taxon>
        <taxon>metagenomes</taxon>
        <taxon>organismal metagenomes</taxon>
    </lineage>
</organism>
<sequence length="56" mass="6219">MSNITREKLAGLLHTCGLNAFTHPKDESATSWILYRGEIADELLKICEISEKKEGG</sequence>